<keyword evidence="3" id="KW-1185">Reference proteome</keyword>
<organism evidence="2 3">
    <name type="scientific">Trichinella patagoniensis</name>
    <dbReference type="NCBI Taxonomy" id="990121"/>
    <lineage>
        <taxon>Eukaryota</taxon>
        <taxon>Metazoa</taxon>
        <taxon>Ecdysozoa</taxon>
        <taxon>Nematoda</taxon>
        <taxon>Enoplea</taxon>
        <taxon>Dorylaimia</taxon>
        <taxon>Trichinellida</taxon>
        <taxon>Trichinellidae</taxon>
        <taxon>Trichinella</taxon>
    </lineage>
</organism>
<evidence type="ECO:0000313" key="2">
    <source>
        <dbReference type="EMBL" id="KRY18346.1"/>
    </source>
</evidence>
<dbReference type="AlphaFoldDB" id="A0A0V1A1S5"/>
<dbReference type="EMBL" id="JYDQ01000193">
    <property type="protein sequence ID" value="KRY11481.1"/>
    <property type="molecule type" value="Genomic_DNA"/>
</dbReference>
<accession>A0A0V1A1S5</accession>
<reference evidence="2 3" key="1">
    <citation type="submission" date="2015-01" db="EMBL/GenBank/DDBJ databases">
        <title>Evolution of Trichinella species and genotypes.</title>
        <authorList>
            <person name="Korhonen P.K."/>
            <person name="Edoardo P."/>
            <person name="Giuseppe L.R."/>
            <person name="Gasser R.B."/>
        </authorList>
    </citation>
    <scope>NUCLEOTIDE SEQUENCE [LARGE SCALE GENOMIC DNA]</scope>
    <source>
        <strain evidence="2">ISS2496</strain>
    </source>
</reference>
<protein>
    <submittedName>
        <fullName evidence="2">Uncharacterized protein</fullName>
    </submittedName>
</protein>
<dbReference type="EMBL" id="JYDQ01000048">
    <property type="protein sequence ID" value="KRY18346.1"/>
    <property type="molecule type" value="Genomic_DNA"/>
</dbReference>
<evidence type="ECO:0000313" key="1">
    <source>
        <dbReference type="EMBL" id="KRY11481.1"/>
    </source>
</evidence>
<comment type="caution">
    <text evidence="2">The sequence shown here is derived from an EMBL/GenBank/DDBJ whole genome shotgun (WGS) entry which is preliminary data.</text>
</comment>
<evidence type="ECO:0000313" key="3">
    <source>
        <dbReference type="Proteomes" id="UP000054783"/>
    </source>
</evidence>
<proteinExistence type="predicted"/>
<sequence>MDWHQFVEALQHRDTVAKIASTGRLPFGQLIRLPAVDDTKAMMNAPAAMFTWQDAVKLNFIYK</sequence>
<gene>
    <name evidence="1" type="ORF">T12_14937</name>
    <name evidence="2" type="ORF">T12_5113</name>
</gene>
<name>A0A0V1A1S5_9BILA</name>
<dbReference type="Proteomes" id="UP000054783">
    <property type="component" value="Unassembled WGS sequence"/>
</dbReference>